<dbReference type="EMBL" id="MHMG01000004">
    <property type="protein sequence ID" value="OGZ23940.1"/>
    <property type="molecule type" value="Genomic_DNA"/>
</dbReference>
<keyword evidence="1" id="KW-0472">Membrane</keyword>
<feature type="transmembrane region" description="Helical" evidence="1">
    <location>
        <begin position="24"/>
        <end position="41"/>
    </location>
</feature>
<evidence type="ECO:0000313" key="2">
    <source>
        <dbReference type="EMBL" id="OGZ23940.1"/>
    </source>
</evidence>
<feature type="transmembrane region" description="Helical" evidence="1">
    <location>
        <begin position="62"/>
        <end position="81"/>
    </location>
</feature>
<keyword evidence="1" id="KW-0812">Transmembrane</keyword>
<dbReference type="AlphaFoldDB" id="A0A1G2EF17"/>
<dbReference type="Proteomes" id="UP000176406">
    <property type="component" value="Unassembled WGS sequence"/>
</dbReference>
<comment type="caution">
    <text evidence="2">The sequence shown here is derived from an EMBL/GenBank/DDBJ whole genome shotgun (WGS) entry which is preliminary data.</text>
</comment>
<accession>A0A1G2EF17</accession>
<protein>
    <submittedName>
        <fullName evidence="2">Uncharacterized protein</fullName>
    </submittedName>
</protein>
<keyword evidence="1" id="KW-1133">Transmembrane helix</keyword>
<proteinExistence type="predicted"/>
<name>A0A1G2EF17_9BACT</name>
<evidence type="ECO:0000256" key="1">
    <source>
        <dbReference type="SAM" id="Phobius"/>
    </source>
</evidence>
<organism evidence="2 3">
    <name type="scientific">Candidatus Nealsonbacteria bacterium RIFCSPLOWO2_01_FULL_41_9</name>
    <dbReference type="NCBI Taxonomy" id="1801671"/>
    <lineage>
        <taxon>Bacteria</taxon>
        <taxon>Candidatus Nealsoniibacteriota</taxon>
    </lineage>
</organism>
<gene>
    <name evidence="2" type="ORF">A3A08_01900</name>
</gene>
<evidence type="ECO:0000313" key="3">
    <source>
        <dbReference type="Proteomes" id="UP000176406"/>
    </source>
</evidence>
<sequence>MIFLRKIGKIVIELNFNEENEMEAGLIIFIILWTLCGVMGREIAKDRGVSFFPEKKKRIEDWFASFMGFAYLFMVIVLYRVKESKQ</sequence>
<reference evidence="2 3" key="1">
    <citation type="journal article" date="2016" name="Nat. Commun.">
        <title>Thousands of microbial genomes shed light on interconnected biogeochemical processes in an aquifer system.</title>
        <authorList>
            <person name="Anantharaman K."/>
            <person name="Brown C.T."/>
            <person name="Hug L.A."/>
            <person name="Sharon I."/>
            <person name="Castelle C.J."/>
            <person name="Probst A.J."/>
            <person name="Thomas B.C."/>
            <person name="Singh A."/>
            <person name="Wilkins M.J."/>
            <person name="Karaoz U."/>
            <person name="Brodie E.L."/>
            <person name="Williams K.H."/>
            <person name="Hubbard S.S."/>
            <person name="Banfield J.F."/>
        </authorList>
    </citation>
    <scope>NUCLEOTIDE SEQUENCE [LARGE SCALE GENOMIC DNA]</scope>
</reference>